<protein>
    <submittedName>
        <fullName evidence="1">Uncharacterized protein</fullName>
    </submittedName>
</protein>
<gene>
    <name evidence="1" type="ORF">MLD38_037403</name>
</gene>
<sequence length="216" mass="23388">MPSSWIDEVLLPMKIFGPQPPASAPSPMKKPKTKLTAVLAPPADQQPLLAPVVSHRLNRSNSSECTPLPVLPRSGGDVSMFHPASPPAATSSDPTAATPPSPPTSPATYLCHHRPVQHQVLKERQRHRRRSDLIPVIGESAFRTHAPSSGRETQNPRPSGVLGSGGFKSQRIPALRVASAFGSISSQILSPMPNEDQLISRRRNWGCLFSPRKEVF</sequence>
<reference evidence="2" key="1">
    <citation type="journal article" date="2023" name="Front. Plant Sci.">
        <title>Chromosomal-level genome assembly of Melastoma candidum provides insights into trichome evolution.</title>
        <authorList>
            <person name="Zhong Y."/>
            <person name="Wu W."/>
            <person name="Sun C."/>
            <person name="Zou P."/>
            <person name="Liu Y."/>
            <person name="Dai S."/>
            <person name="Zhou R."/>
        </authorList>
    </citation>
    <scope>NUCLEOTIDE SEQUENCE [LARGE SCALE GENOMIC DNA]</scope>
</reference>
<evidence type="ECO:0000313" key="2">
    <source>
        <dbReference type="Proteomes" id="UP001057402"/>
    </source>
</evidence>
<dbReference type="EMBL" id="CM042890">
    <property type="protein sequence ID" value="KAI4312599.1"/>
    <property type="molecule type" value="Genomic_DNA"/>
</dbReference>
<keyword evidence="2" id="KW-1185">Reference proteome</keyword>
<accession>A0ACB9LN67</accession>
<organism evidence="1 2">
    <name type="scientific">Melastoma candidum</name>
    <dbReference type="NCBI Taxonomy" id="119954"/>
    <lineage>
        <taxon>Eukaryota</taxon>
        <taxon>Viridiplantae</taxon>
        <taxon>Streptophyta</taxon>
        <taxon>Embryophyta</taxon>
        <taxon>Tracheophyta</taxon>
        <taxon>Spermatophyta</taxon>
        <taxon>Magnoliopsida</taxon>
        <taxon>eudicotyledons</taxon>
        <taxon>Gunneridae</taxon>
        <taxon>Pentapetalae</taxon>
        <taxon>rosids</taxon>
        <taxon>malvids</taxon>
        <taxon>Myrtales</taxon>
        <taxon>Melastomataceae</taxon>
        <taxon>Melastomatoideae</taxon>
        <taxon>Melastomateae</taxon>
        <taxon>Melastoma</taxon>
    </lineage>
</organism>
<comment type="caution">
    <text evidence="1">The sequence shown here is derived from an EMBL/GenBank/DDBJ whole genome shotgun (WGS) entry which is preliminary data.</text>
</comment>
<proteinExistence type="predicted"/>
<name>A0ACB9LN67_9MYRT</name>
<evidence type="ECO:0000313" key="1">
    <source>
        <dbReference type="EMBL" id="KAI4312599.1"/>
    </source>
</evidence>
<dbReference type="Proteomes" id="UP001057402">
    <property type="component" value="Chromosome 11"/>
</dbReference>